<keyword evidence="2 5" id="KW-0863">Zinc-finger</keyword>
<protein>
    <recommendedName>
        <fullName evidence="6">C3H1-type domain-containing protein</fullName>
    </recommendedName>
</protein>
<sequence>MWDHPELDNNSKGYPVRPGQLVCALYRRTQTCKFGILCMYDHPEPGAKEVKDQPSELPTALAKAAAQQHQTQLLLHLQLLQDTDVLQDPDALMNAWVRFRMTFSLHG</sequence>
<evidence type="ECO:0000256" key="4">
    <source>
        <dbReference type="ARBA" id="ARBA00023125"/>
    </source>
</evidence>
<accession>A0A7S3HMI9</accession>
<name>A0A7S3HMI9_9STRA</name>
<feature type="domain" description="C3H1-type" evidence="6">
    <location>
        <begin position="17"/>
        <end position="45"/>
    </location>
</feature>
<dbReference type="GO" id="GO:0008270">
    <property type="term" value="F:zinc ion binding"/>
    <property type="evidence" value="ECO:0007669"/>
    <property type="project" value="UniProtKB-KW"/>
</dbReference>
<gene>
    <name evidence="7" type="ORF">SELO1098_LOCUS28690</name>
</gene>
<proteinExistence type="predicted"/>
<dbReference type="GO" id="GO:0003729">
    <property type="term" value="F:mRNA binding"/>
    <property type="evidence" value="ECO:0007669"/>
    <property type="project" value="TreeGrafter"/>
</dbReference>
<evidence type="ECO:0000256" key="3">
    <source>
        <dbReference type="ARBA" id="ARBA00022833"/>
    </source>
</evidence>
<keyword evidence="4" id="KW-0238">DNA-binding</keyword>
<dbReference type="GO" id="GO:0003677">
    <property type="term" value="F:DNA binding"/>
    <property type="evidence" value="ECO:0007669"/>
    <property type="project" value="UniProtKB-KW"/>
</dbReference>
<keyword evidence="1 5" id="KW-0479">Metal-binding</keyword>
<dbReference type="PANTHER" id="PTHR12506">
    <property type="entry name" value="PROTEIN PHOSPHATASE RELATED"/>
    <property type="match status" value="1"/>
</dbReference>
<evidence type="ECO:0000256" key="5">
    <source>
        <dbReference type="PROSITE-ProRule" id="PRU00723"/>
    </source>
</evidence>
<feature type="zinc finger region" description="C3H1-type" evidence="5">
    <location>
        <begin position="17"/>
        <end position="45"/>
    </location>
</feature>
<organism evidence="7">
    <name type="scientific">Spumella elongata</name>
    <dbReference type="NCBI Taxonomy" id="89044"/>
    <lineage>
        <taxon>Eukaryota</taxon>
        <taxon>Sar</taxon>
        <taxon>Stramenopiles</taxon>
        <taxon>Ochrophyta</taxon>
        <taxon>Chrysophyceae</taxon>
        <taxon>Chromulinales</taxon>
        <taxon>Chromulinaceae</taxon>
        <taxon>Spumella</taxon>
    </lineage>
</organism>
<dbReference type="AlphaFoldDB" id="A0A7S3HMI9"/>
<dbReference type="EMBL" id="HBIC01055936">
    <property type="protein sequence ID" value="CAE0299836.1"/>
    <property type="molecule type" value="Transcribed_RNA"/>
</dbReference>
<dbReference type="InterPro" id="IPR036855">
    <property type="entry name" value="Znf_CCCH_sf"/>
</dbReference>
<evidence type="ECO:0000259" key="6">
    <source>
        <dbReference type="PROSITE" id="PS50103"/>
    </source>
</evidence>
<evidence type="ECO:0000313" key="7">
    <source>
        <dbReference type="EMBL" id="CAE0299836.1"/>
    </source>
</evidence>
<keyword evidence="3 5" id="KW-0862">Zinc</keyword>
<evidence type="ECO:0000256" key="2">
    <source>
        <dbReference type="ARBA" id="ARBA00022771"/>
    </source>
</evidence>
<dbReference type="InterPro" id="IPR000571">
    <property type="entry name" value="Znf_CCCH"/>
</dbReference>
<dbReference type="SUPFAM" id="SSF90229">
    <property type="entry name" value="CCCH zinc finger"/>
    <property type="match status" value="1"/>
</dbReference>
<dbReference type="InterPro" id="IPR050974">
    <property type="entry name" value="Plant_ZF_CCCH"/>
</dbReference>
<dbReference type="PROSITE" id="PS50103">
    <property type="entry name" value="ZF_C3H1"/>
    <property type="match status" value="1"/>
</dbReference>
<evidence type="ECO:0000256" key="1">
    <source>
        <dbReference type="ARBA" id="ARBA00022723"/>
    </source>
</evidence>
<dbReference type="PANTHER" id="PTHR12506:SF50">
    <property type="entry name" value="ZINC FINGER CCCH DOMAIN-CONTAINING PROTEIN 26"/>
    <property type="match status" value="1"/>
</dbReference>
<reference evidence="7" key="1">
    <citation type="submission" date="2021-01" db="EMBL/GenBank/DDBJ databases">
        <authorList>
            <person name="Corre E."/>
            <person name="Pelletier E."/>
            <person name="Niang G."/>
            <person name="Scheremetjew M."/>
            <person name="Finn R."/>
            <person name="Kale V."/>
            <person name="Holt S."/>
            <person name="Cochrane G."/>
            <person name="Meng A."/>
            <person name="Brown T."/>
            <person name="Cohen L."/>
        </authorList>
    </citation>
    <scope>NUCLEOTIDE SEQUENCE</scope>
    <source>
        <strain evidence="7">CCAP 955/1</strain>
    </source>
</reference>